<sequence length="401" mass="44945">MLRWSQPSHPALGFVANASIKFGVTLLRHGDSATSPTGYTNQIWPVPQARAFGRGSDDQKKKREQIKEVTPPKFKSQNPPHLPHHIMPKDQRTPSPPQTPRSSPTSSPYLKTQEKPSDVQRRHLEQMSQAYRGDYSQGMLLLHAIRRNGKRTLTEQAIAETTNHILRIWEPNTEVDPARADALVKFVKFFVTKTQFPLEEMALEQAIIISCLNRSAVPVVCPVITLALATVYIDRLRKKYPTTQGASGCTQRLFLMSYIMAAKFIHASLGTLIASSTLLHNGHPIVRDRVKMAAAPSCLFTPMQTLASTTSLFASMLPRTTPQELHKMELEFLHFLDSDLTVHNASDLMGLWEKCVGIEQVVPFQRISISSLLADEAERMKVEDDDSGNEGDDEIEEVPSW</sequence>
<comment type="caution">
    <text evidence="2">The sequence shown here is derived from an EMBL/GenBank/DDBJ whole genome shotgun (WGS) entry which is preliminary data.</text>
</comment>
<keyword evidence="3" id="KW-1185">Reference proteome</keyword>
<proteinExistence type="predicted"/>
<protein>
    <recommendedName>
        <fullName evidence="4">Cyclin N-terminal domain-containing protein</fullName>
    </recommendedName>
</protein>
<reference evidence="2 3" key="1">
    <citation type="journal article" date="2018" name="New Phytol.">
        <title>Phylogenomics of Endogonaceae and evolution of mycorrhizas within Mucoromycota.</title>
        <authorList>
            <person name="Chang Y."/>
            <person name="Desiro A."/>
            <person name="Na H."/>
            <person name="Sandor L."/>
            <person name="Lipzen A."/>
            <person name="Clum A."/>
            <person name="Barry K."/>
            <person name="Grigoriev I.V."/>
            <person name="Martin F.M."/>
            <person name="Stajich J.E."/>
            <person name="Smith M.E."/>
            <person name="Bonito G."/>
            <person name="Spatafora J.W."/>
        </authorList>
    </citation>
    <scope>NUCLEOTIDE SEQUENCE [LARGE SCALE GENOMIC DNA]</scope>
    <source>
        <strain evidence="2 3">GMNB39</strain>
    </source>
</reference>
<gene>
    <name evidence="2" type="ORF">BC936DRAFT_141015</name>
</gene>
<feature type="compositionally biased region" description="Polar residues" evidence="1">
    <location>
        <begin position="34"/>
        <end position="43"/>
    </location>
</feature>
<evidence type="ECO:0008006" key="4">
    <source>
        <dbReference type="Google" id="ProtNLM"/>
    </source>
</evidence>
<dbReference type="Proteomes" id="UP000268093">
    <property type="component" value="Unassembled WGS sequence"/>
</dbReference>
<feature type="compositionally biased region" description="Basic and acidic residues" evidence="1">
    <location>
        <begin position="55"/>
        <end position="67"/>
    </location>
</feature>
<feature type="region of interest" description="Disordered" evidence="1">
    <location>
        <begin position="34"/>
        <end position="121"/>
    </location>
</feature>
<feature type="compositionally biased region" description="Basic and acidic residues" evidence="1">
    <location>
        <begin position="112"/>
        <end position="121"/>
    </location>
</feature>
<dbReference type="AlphaFoldDB" id="A0A433DMP8"/>
<name>A0A433DMP8_9FUNG</name>
<dbReference type="EMBL" id="RBNI01000185">
    <property type="protein sequence ID" value="RUP52119.1"/>
    <property type="molecule type" value="Genomic_DNA"/>
</dbReference>
<accession>A0A433DMP8</accession>
<evidence type="ECO:0000313" key="3">
    <source>
        <dbReference type="Proteomes" id="UP000268093"/>
    </source>
</evidence>
<evidence type="ECO:0000313" key="2">
    <source>
        <dbReference type="EMBL" id="RUP52119.1"/>
    </source>
</evidence>
<dbReference type="Gene3D" id="1.10.472.10">
    <property type="entry name" value="Cyclin-like"/>
    <property type="match status" value="1"/>
</dbReference>
<evidence type="ECO:0000256" key="1">
    <source>
        <dbReference type="SAM" id="MobiDB-lite"/>
    </source>
</evidence>
<feature type="compositionally biased region" description="Acidic residues" evidence="1">
    <location>
        <begin position="383"/>
        <end position="401"/>
    </location>
</feature>
<feature type="region of interest" description="Disordered" evidence="1">
    <location>
        <begin position="379"/>
        <end position="401"/>
    </location>
</feature>
<dbReference type="OrthoDB" id="244495at2759"/>
<organism evidence="2 3">
    <name type="scientific">Jimgerdemannia flammicorona</name>
    <dbReference type="NCBI Taxonomy" id="994334"/>
    <lineage>
        <taxon>Eukaryota</taxon>
        <taxon>Fungi</taxon>
        <taxon>Fungi incertae sedis</taxon>
        <taxon>Mucoromycota</taxon>
        <taxon>Mucoromycotina</taxon>
        <taxon>Endogonomycetes</taxon>
        <taxon>Endogonales</taxon>
        <taxon>Endogonaceae</taxon>
        <taxon>Jimgerdemannia</taxon>
    </lineage>
</organism>